<dbReference type="InterPro" id="IPR022357">
    <property type="entry name" value="MIP_CS"/>
</dbReference>
<dbReference type="Proteomes" id="UP000635565">
    <property type="component" value="Unassembled WGS sequence"/>
</dbReference>
<evidence type="ECO:0000256" key="8">
    <source>
        <dbReference type="RuleBase" id="RU000477"/>
    </source>
</evidence>
<dbReference type="InterPro" id="IPR000425">
    <property type="entry name" value="MIP"/>
</dbReference>
<reference evidence="10 11" key="1">
    <citation type="journal article" date="2021" name="Int. J. Syst. Evol. Microbiol.">
        <title>Reticulibacter mediterranei gen. nov., sp. nov., within the new family Reticulibacteraceae fam. nov., and Ktedonospora formicarum gen. nov., sp. nov., Ktedonobacter robiniae sp. nov., Dictyobacter formicarum sp. nov. and Dictyobacter arantiisoli sp. nov., belonging to the class Ktedonobacteria.</title>
        <authorList>
            <person name="Yabe S."/>
            <person name="Zheng Y."/>
            <person name="Wang C.M."/>
            <person name="Sakai Y."/>
            <person name="Abe K."/>
            <person name="Yokota A."/>
            <person name="Donadio S."/>
            <person name="Cavaletti L."/>
            <person name="Monciardini P."/>
        </authorList>
    </citation>
    <scope>NUCLEOTIDE SEQUENCE [LARGE SCALE GENOMIC DNA]</scope>
    <source>
        <strain evidence="10 11">SOSP1-9</strain>
    </source>
</reference>
<feature type="transmembrane region" description="Helical" evidence="9">
    <location>
        <begin position="142"/>
        <end position="163"/>
    </location>
</feature>
<evidence type="ECO:0000313" key="11">
    <source>
        <dbReference type="Proteomes" id="UP000635565"/>
    </source>
</evidence>
<dbReference type="InterPro" id="IPR023271">
    <property type="entry name" value="Aquaporin-like"/>
</dbReference>
<dbReference type="SUPFAM" id="SSF81338">
    <property type="entry name" value="Aquaporin-like"/>
    <property type="match status" value="1"/>
</dbReference>
<feature type="transmembrane region" description="Helical" evidence="9">
    <location>
        <begin position="55"/>
        <end position="79"/>
    </location>
</feature>
<dbReference type="PANTHER" id="PTHR19139:SF199">
    <property type="entry name" value="MIP17260P"/>
    <property type="match status" value="1"/>
</dbReference>
<feature type="transmembrane region" description="Helical" evidence="9">
    <location>
        <begin position="12"/>
        <end position="35"/>
    </location>
</feature>
<dbReference type="PRINTS" id="PR00783">
    <property type="entry name" value="MINTRINSICP"/>
</dbReference>
<dbReference type="Pfam" id="PF00230">
    <property type="entry name" value="MIP"/>
    <property type="match status" value="1"/>
</dbReference>
<comment type="subcellular location">
    <subcellularLocation>
        <location evidence="1">Cell membrane</location>
        <topology evidence="1">Multi-pass membrane protein</topology>
    </subcellularLocation>
</comment>
<evidence type="ECO:0000256" key="6">
    <source>
        <dbReference type="ARBA" id="ARBA00022989"/>
    </source>
</evidence>
<dbReference type="EMBL" id="BNJJ01000024">
    <property type="protein sequence ID" value="GHO88384.1"/>
    <property type="molecule type" value="Genomic_DNA"/>
</dbReference>
<evidence type="ECO:0000256" key="1">
    <source>
        <dbReference type="ARBA" id="ARBA00004651"/>
    </source>
</evidence>
<proteinExistence type="inferred from homology"/>
<comment type="caution">
    <text evidence="10">The sequence shown here is derived from an EMBL/GenBank/DDBJ whole genome shotgun (WGS) entry which is preliminary data.</text>
</comment>
<evidence type="ECO:0000256" key="9">
    <source>
        <dbReference type="SAM" id="Phobius"/>
    </source>
</evidence>
<evidence type="ECO:0008006" key="12">
    <source>
        <dbReference type="Google" id="ProtNLM"/>
    </source>
</evidence>
<feature type="transmembrane region" description="Helical" evidence="9">
    <location>
        <begin position="175"/>
        <end position="195"/>
    </location>
</feature>
<dbReference type="Gene3D" id="1.20.1080.10">
    <property type="entry name" value="Glycerol uptake facilitator protein"/>
    <property type="match status" value="1"/>
</dbReference>
<feature type="transmembrane region" description="Helical" evidence="9">
    <location>
        <begin position="215"/>
        <end position="236"/>
    </location>
</feature>
<evidence type="ECO:0000256" key="5">
    <source>
        <dbReference type="ARBA" id="ARBA00022692"/>
    </source>
</evidence>
<comment type="similarity">
    <text evidence="2 8">Belongs to the MIP/aquaporin (TC 1.A.8) family.</text>
</comment>
<organism evidence="10 11">
    <name type="scientific">Dictyobacter formicarum</name>
    <dbReference type="NCBI Taxonomy" id="2778368"/>
    <lineage>
        <taxon>Bacteria</taxon>
        <taxon>Bacillati</taxon>
        <taxon>Chloroflexota</taxon>
        <taxon>Ktedonobacteria</taxon>
        <taxon>Ktedonobacterales</taxon>
        <taxon>Dictyobacteraceae</taxon>
        <taxon>Dictyobacter</taxon>
    </lineage>
</organism>
<evidence type="ECO:0000256" key="2">
    <source>
        <dbReference type="ARBA" id="ARBA00006175"/>
    </source>
</evidence>
<keyword evidence="4" id="KW-1003">Cell membrane</keyword>
<evidence type="ECO:0000313" key="10">
    <source>
        <dbReference type="EMBL" id="GHO88384.1"/>
    </source>
</evidence>
<dbReference type="InterPro" id="IPR034294">
    <property type="entry name" value="Aquaporin_transptr"/>
</dbReference>
<gene>
    <name evidence="10" type="ORF">KSZ_63900</name>
</gene>
<keyword evidence="6 9" id="KW-1133">Transmembrane helix</keyword>
<evidence type="ECO:0000256" key="7">
    <source>
        <dbReference type="ARBA" id="ARBA00023136"/>
    </source>
</evidence>
<accession>A0ABQ3VRQ1</accession>
<dbReference type="PROSITE" id="PS00221">
    <property type="entry name" value="MIP"/>
    <property type="match status" value="1"/>
</dbReference>
<dbReference type="PANTHER" id="PTHR19139">
    <property type="entry name" value="AQUAPORIN TRANSPORTER"/>
    <property type="match status" value="1"/>
</dbReference>
<keyword evidence="3 8" id="KW-0813">Transport</keyword>
<feature type="transmembrane region" description="Helical" evidence="9">
    <location>
        <begin position="100"/>
        <end position="122"/>
    </location>
</feature>
<evidence type="ECO:0000256" key="4">
    <source>
        <dbReference type="ARBA" id="ARBA00022475"/>
    </source>
</evidence>
<name>A0ABQ3VRQ1_9CHLR</name>
<evidence type="ECO:0000256" key="3">
    <source>
        <dbReference type="ARBA" id="ARBA00022448"/>
    </source>
</evidence>
<protein>
    <recommendedName>
        <fullName evidence="12">Aquaporin</fullName>
    </recommendedName>
</protein>
<keyword evidence="5 8" id="KW-0812">Transmembrane</keyword>
<keyword evidence="11" id="KW-1185">Reference proteome</keyword>
<dbReference type="RefSeq" id="WP_201365977.1">
    <property type="nucleotide sequence ID" value="NZ_BNJJ01000024.1"/>
</dbReference>
<keyword evidence="7 9" id="KW-0472">Membrane</keyword>
<sequence length="275" mass="30600">MRRHSWWKRLHWPEYGAEFLGTAFLVFAGISAVIFDFDPSLPPVHILANTSLRMLLTGLLFAGSGTLVALSPIGMLSGGHINPAVTLAFWIQGKMHHSDLAGYLLGQFLGAILGSMLLVLVWGKHASTISYGRTVPGPDYPLAFVFFAEVGLTMLLVLAIFVFVSHHHLMRWTPFMVWILVAVMVWQEAPISGTSLNPARSFGPALISWFWQDQWLYFIAPLLGALLAVGIFRLLTRGERDVLTGKLFHVPHYRSVFKNVSAPCKSADEKPYLNI</sequence>